<dbReference type="InterPro" id="IPR005565">
    <property type="entry name" value="Hemolysn_activator_HlyB_C"/>
</dbReference>
<organism evidence="2 3">
    <name type="scientific">Ancylobacter polymorphus</name>
    <dbReference type="NCBI Taxonomy" id="223390"/>
    <lineage>
        <taxon>Bacteria</taxon>
        <taxon>Pseudomonadati</taxon>
        <taxon>Pseudomonadota</taxon>
        <taxon>Alphaproteobacteria</taxon>
        <taxon>Hyphomicrobiales</taxon>
        <taxon>Xanthobacteraceae</taxon>
        <taxon>Ancylobacter</taxon>
    </lineage>
</organism>
<gene>
    <name evidence="2" type="ORF">J2S75_004483</name>
</gene>
<proteinExistence type="predicted"/>
<dbReference type="PANTHER" id="PTHR34597:SF3">
    <property type="entry name" value="OUTER MEMBRANE TRANSPORTER CDIB"/>
    <property type="match status" value="1"/>
</dbReference>
<dbReference type="PANTHER" id="PTHR34597">
    <property type="entry name" value="SLR1661 PROTEIN"/>
    <property type="match status" value="1"/>
</dbReference>
<dbReference type="InterPro" id="IPR051544">
    <property type="entry name" value="TPS_OM_transporter"/>
</dbReference>
<evidence type="ECO:0000313" key="2">
    <source>
        <dbReference type="EMBL" id="MDQ0305424.1"/>
    </source>
</evidence>
<feature type="domain" description="Haemolysin activator HlyB C-terminal" evidence="1">
    <location>
        <begin position="327"/>
        <end position="439"/>
    </location>
</feature>
<protein>
    <submittedName>
        <fullName evidence="2">Hemolysin activation/secretion protein</fullName>
    </submittedName>
</protein>
<reference evidence="2 3" key="1">
    <citation type="submission" date="2023-07" db="EMBL/GenBank/DDBJ databases">
        <title>Genomic Encyclopedia of Type Strains, Phase IV (KMG-IV): sequencing the most valuable type-strain genomes for metagenomic binning, comparative biology and taxonomic classification.</title>
        <authorList>
            <person name="Goeker M."/>
        </authorList>
    </citation>
    <scope>NUCLEOTIDE SEQUENCE [LARGE SCALE GENOMIC DNA]</scope>
    <source>
        <strain evidence="2 3">DSM 2457</strain>
    </source>
</reference>
<sequence>MSVTAPPQEVTSGVLQLRIVPFRMGAVRVKDGASNAASGGFANAVRAPAGQLIEAERISEDLDWLNRFPYRQLNGVFEPGSNLGTSDLTLEVTRKKPWQAFAGWSNTGTQQTDLNRYFIGFGVGVEAWNDLTLSYQLTGSGNLLTDPSSITLSGTNWPSYVSHAGRIAIPTLPRQAIEITPSFVATRQASFGDILSFENITFELPILYRSALSNINTALAGWGELYFGVAPKWATRKTLYQNVEVGDGHVGVFDLIAGWAGTWQPSAGGSTSIDLRLVANPGGVVGGNNSGAWSLYSNGRVTDINYVYGLGTLTQVTPLNVVPALAGWSWNVSLTGQVAGQALPDTEQLAIGGYYGTRGYTLDDGSVDTGFVLRNELRLPSFAALGRLGLKAPPIGAVQDALSPYLFADIGYGHNFNLDTLQSITESADTILVGIGTGIDYVLADNIRAGAVAGVALTDGPSTERGTVTIQGRVVVSF</sequence>
<dbReference type="Gene3D" id="2.40.160.50">
    <property type="entry name" value="membrane protein fhac: a member of the omp85/tpsb transporter family"/>
    <property type="match status" value="1"/>
</dbReference>
<evidence type="ECO:0000259" key="1">
    <source>
        <dbReference type="Pfam" id="PF03865"/>
    </source>
</evidence>
<dbReference type="Proteomes" id="UP001224682">
    <property type="component" value="Unassembled WGS sequence"/>
</dbReference>
<comment type="caution">
    <text evidence="2">The sequence shown here is derived from an EMBL/GenBank/DDBJ whole genome shotgun (WGS) entry which is preliminary data.</text>
</comment>
<name>A0ABU0BLS3_9HYPH</name>
<keyword evidence="3" id="KW-1185">Reference proteome</keyword>
<dbReference type="EMBL" id="JAUSUI010000016">
    <property type="protein sequence ID" value="MDQ0305424.1"/>
    <property type="molecule type" value="Genomic_DNA"/>
</dbReference>
<dbReference type="Pfam" id="PF03865">
    <property type="entry name" value="ShlB"/>
    <property type="match status" value="1"/>
</dbReference>
<accession>A0ABU0BLS3</accession>
<evidence type="ECO:0000313" key="3">
    <source>
        <dbReference type="Proteomes" id="UP001224682"/>
    </source>
</evidence>